<feature type="domain" description="C2H2-type" evidence="10">
    <location>
        <begin position="686"/>
        <end position="713"/>
    </location>
</feature>
<feature type="domain" description="KRAB" evidence="12">
    <location>
        <begin position="1155"/>
        <end position="1240"/>
    </location>
</feature>
<dbReference type="CDD" id="cd07936">
    <property type="entry name" value="SCAN"/>
    <property type="match status" value="2"/>
</dbReference>
<evidence type="ECO:0000256" key="5">
    <source>
        <dbReference type="ARBA" id="ARBA00023015"/>
    </source>
</evidence>
<evidence type="ECO:0000259" key="12">
    <source>
        <dbReference type="PROSITE" id="PS50805"/>
    </source>
</evidence>
<keyword evidence="13" id="KW-1185">Reference proteome</keyword>
<name>A0ABM5FTF4_9SAUR</name>
<sequence>MKNRGALHGCDIVLYNMVISNNVLQFIIHRENWFCRVRVGPEKMDEQGSVGFPAVKRRSSEEIRDRKLHILLNEDVVGSDIQCQRFRQFSYEEAEGPREACSRLHGLCRRWLKPERHTKAQILDLVILEQFLAILPPEMSSWVRECGAETSSQAVALAEGFLLSQAEEKRQEEEKVKDLSLDVQSHFPAEEEAPLEKRAKDGGAALLGAGMTLAVCMEPSLLPDDGVKAEECPVTFEEVVVGFTQEEWELLDSDQRALHREVMEENWRIVASPSMPDITCTDHEQNHISEPQQDHKSSDRLGNVKREPGYSADNKRKTDVCANCGDFFTHEYDLPRHQKTDAEEECFATEKPYGCPLCEKCSALVMVSRPHEMPCIEEDLRIEASGKYLDYNLELEGQQEACAGGNPYECQDQLLVWDLNLVTQQGFHTGEKPCEYQEYGRYFADPSDLTRHQTGHAGEKTYKCQDCGKCFAKKSTLLIHQAVHTGEIPYKCQDCGKYFAQNSELVIHQRVHTGQKPYKCLDCGKCFAQNSNFLNHQRIHTGEKPYKCEECGKCFAQNSNLLKHQRLHTGEKPYKCQECGKCFAQRPDLRRHQKVHSGEKPYKCQECGKCFVRNSDLTGHQTVHTGEKPFKCQECGRCFARNSTLLVHQAIHTGEKPYKCQECGKSFVKNSALLIHQTVHTGEKPYKCQECGKCFARNSNLLKHQRVHTGEKPYKCQECGKCFAKRPDLKRHQRVHSGEKPYKCQECGKYFAWNSTLVIHQRVHTGEKPYKCQECGRCFAWNSDIVTHQRIHTGEKPYKCQECGKCFTHNSNLLKHQKLHSGEKPYKCPSAASAMLPGEIVEVVVFKEIKRIELGFLEGNCRVLHRKCPPPQKRPFLLVLLYPPEESGTSAVPKGSLARVSIPRINEVWEAMRPDRKNNILVLQYCSQVREGSLSPDKRRGKTPLIPSEASLKCRSEMDGENSAALCASKMESGEEFWGRKLHSLLYKDVVGSDTQLQSFRQFSYKEAEGPRDACSRLHGLCHRWLKPERHTKAQILDLVILEQFLAILPPEMSSWVRECGAETSSQVVALAEGFLLSQAEEKRQEEKVKDLSLDVQSHFPAEEEAPLEKRARDGGAALLGLGMMLAARAEPSLPPDGAKAEEEEERSLARQCPVTFEEVAVNFTQEEWALLDSDQRTLQKEVMEENWEIVASFAGNKRKTKVCVKCGDFLTQSGDFPTDQQAHVEVKSLRIERSYECTMCGKCYRLKMPFRPQKRVSIAKKYFTSELPSQQTAHTAGTLYKHCGKRFAKNSNFRIHQTDHSRDKSYGSYECGKYFAHKSDLTRPQTMYTGEKPYKCQECGKCFAQKPYLRKHQRLHTEKKRYTCQDCGKSFAMKSVLLIHLTIHNGDNAWKCLECGKYFTQNSDLTRHQTVHMGGKPYKCQDCGKSFARNSSLLVHQRVHTGEKPFKCLECGKCFTRNSSLLVHQRVHTGEKPFKCQECEKCFAQKPDLMRHQKVHSREKPYKCQECGKAFVKNSVLLMHQRVHTGDKPYKCQECGKCFTRNSSLLMHQTIHTGEKPFKCHECGKNFAQNTDLRKHQKRHAELKPYKCQKCGKSFAQKSDLSRHQRVHSGEKPYKCHECGKSFITSSVLLMHHRVHTGDKPYKCQECGKSFARNSSLLVHQSVHTGIKPYKCQECEKCFAQKPDLRRHQKVHSGEKPFKCQDCGKCFVQKSDLSRHQRIHSEEKPYKCQECGKSFVTNSVLLMHQRVHTGEKPFKCQECGKCFAWNSKLLVHNRVHTREKPQKSKRTKKQRKLQTTNDNTARSERGSRK</sequence>
<feature type="compositionally biased region" description="Basic residues" evidence="9">
    <location>
        <begin position="1784"/>
        <end position="1793"/>
    </location>
</feature>
<feature type="domain" description="SCAN box" evidence="11">
    <location>
        <begin position="998"/>
        <end position="1075"/>
    </location>
</feature>
<evidence type="ECO:0000256" key="1">
    <source>
        <dbReference type="ARBA" id="ARBA00022723"/>
    </source>
</evidence>
<dbReference type="SUPFAM" id="SSF109640">
    <property type="entry name" value="KRAB domain (Kruppel-associated box)"/>
    <property type="match status" value="2"/>
</dbReference>
<feature type="domain" description="C2H2-type" evidence="10">
    <location>
        <begin position="1699"/>
        <end position="1726"/>
    </location>
</feature>
<evidence type="ECO:0000313" key="13">
    <source>
        <dbReference type="Proteomes" id="UP001652642"/>
    </source>
</evidence>
<dbReference type="InterPro" id="IPR001909">
    <property type="entry name" value="KRAB"/>
</dbReference>
<dbReference type="GeneID" id="110070170"/>
<dbReference type="PROSITE" id="PS00028">
    <property type="entry name" value="ZINC_FINGER_C2H2_1"/>
    <property type="match status" value="29"/>
</dbReference>
<keyword evidence="6" id="KW-0804">Transcription</keyword>
<dbReference type="Pfam" id="PF02023">
    <property type="entry name" value="SCAN"/>
    <property type="match status" value="2"/>
</dbReference>
<dbReference type="PROSITE" id="PS50804">
    <property type="entry name" value="SCAN_BOX"/>
    <property type="match status" value="2"/>
</dbReference>
<evidence type="ECO:0000256" key="8">
    <source>
        <dbReference type="PROSITE-ProRule" id="PRU00042"/>
    </source>
</evidence>
<evidence type="ECO:0000313" key="14">
    <source>
        <dbReference type="RefSeq" id="XP_072848692.1"/>
    </source>
</evidence>
<feature type="domain" description="C2H2-type" evidence="10">
    <location>
        <begin position="1559"/>
        <end position="1586"/>
    </location>
</feature>
<dbReference type="InterPro" id="IPR036051">
    <property type="entry name" value="KRAB_dom_sf"/>
</dbReference>
<feature type="domain" description="C2H2-type" evidence="10">
    <location>
        <begin position="1727"/>
        <end position="1754"/>
    </location>
</feature>
<proteinExistence type="predicted"/>
<feature type="domain" description="C2H2-type" evidence="10">
    <location>
        <begin position="462"/>
        <end position="489"/>
    </location>
</feature>
<dbReference type="InterPro" id="IPR003309">
    <property type="entry name" value="SCAN_dom"/>
</dbReference>
<evidence type="ECO:0000256" key="3">
    <source>
        <dbReference type="ARBA" id="ARBA00022771"/>
    </source>
</evidence>
<feature type="domain" description="C2H2-type" evidence="10">
    <location>
        <begin position="1447"/>
        <end position="1474"/>
    </location>
</feature>
<feature type="domain" description="C2H2-type" evidence="10">
    <location>
        <begin position="1335"/>
        <end position="1362"/>
    </location>
</feature>
<feature type="domain" description="C2H2-type" evidence="10">
    <location>
        <begin position="658"/>
        <end position="685"/>
    </location>
</feature>
<feature type="domain" description="C2H2-type" evidence="10">
    <location>
        <begin position="546"/>
        <end position="573"/>
    </location>
</feature>
<feature type="domain" description="SCAN box" evidence="11">
    <location>
        <begin position="84"/>
        <end position="161"/>
    </location>
</feature>
<feature type="domain" description="C2H2-type" evidence="10">
    <location>
        <begin position="1587"/>
        <end position="1614"/>
    </location>
</feature>
<feature type="domain" description="C2H2-type" evidence="10">
    <location>
        <begin position="1363"/>
        <end position="1390"/>
    </location>
</feature>
<feature type="region of interest" description="Disordered" evidence="9">
    <location>
        <begin position="287"/>
        <end position="312"/>
    </location>
</feature>
<dbReference type="InterPro" id="IPR036236">
    <property type="entry name" value="Znf_C2H2_sf"/>
</dbReference>
<feature type="domain" description="KRAB" evidence="12">
    <location>
        <begin position="234"/>
        <end position="308"/>
    </location>
</feature>
<keyword evidence="4" id="KW-0862">Zinc</keyword>
<keyword evidence="7" id="KW-0539">Nucleus</keyword>
<feature type="domain" description="C2H2-type" evidence="10">
    <location>
        <begin position="1503"/>
        <end position="1530"/>
    </location>
</feature>
<dbReference type="SMART" id="SM00431">
    <property type="entry name" value="SCAN"/>
    <property type="match status" value="2"/>
</dbReference>
<feature type="domain" description="C2H2-type" evidence="10">
    <location>
        <begin position="714"/>
        <end position="741"/>
    </location>
</feature>
<feature type="domain" description="C2H2-type" evidence="10">
    <location>
        <begin position="518"/>
        <end position="545"/>
    </location>
</feature>
<dbReference type="InterPro" id="IPR038269">
    <property type="entry name" value="SCAN_sf"/>
</dbReference>
<dbReference type="RefSeq" id="XP_072848692.1">
    <property type="nucleotide sequence ID" value="XM_072992591.1"/>
</dbReference>
<dbReference type="Gene3D" id="6.10.140.140">
    <property type="match status" value="2"/>
</dbReference>
<reference evidence="13" key="1">
    <citation type="submission" date="2025-05" db="UniProtKB">
        <authorList>
            <consortium name="RefSeq"/>
        </authorList>
    </citation>
    <scope>NUCLEOTIDE SEQUENCE [LARGE SCALE GENOMIC DNA]</scope>
</reference>
<evidence type="ECO:0008006" key="15">
    <source>
        <dbReference type="Google" id="ProtNLM"/>
    </source>
</evidence>
<feature type="domain" description="C2H2-type" evidence="10">
    <location>
        <begin position="1643"/>
        <end position="1670"/>
    </location>
</feature>
<feature type="domain" description="C2H2-type" evidence="10">
    <location>
        <begin position="770"/>
        <end position="797"/>
    </location>
</feature>
<keyword evidence="2" id="KW-0677">Repeat</keyword>
<feature type="domain" description="C2H2-type" evidence="10">
    <location>
        <begin position="1671"/>
        <end position="1698"/>
    </location>
</feature>
<feature type="domain" description="C2H2-type" evidence="10">
    <location>
        <begin position="630"/>
        <end position="657"/>
    </location>
</feature>
<feature type="domain" description="C2H2-type" evidence="10">
    <location>
        <begin position="602"/>
        <end position="629"/>
    </location>
</feature>
<protein>
    <recommendedName>
        <fullName evidence="15">Zinc finger protein 208-like</fullName>
    </recommendedName>
</protein>
<dbReference type="SMART" id="SM00355">
    <property type="entry name" value="ZnF_C2H2"/>
    <property type="match status" value="30"/>
</dbReference>
<accession>A0ABM5FTF4</accession>
<feature type="domain" description="C2H2-type" evidence="10">
    <location>
        <begin position="1475"/>
        <end position="1502"/>
    </location>
</feature>
<feature type="domain" description="C2H2-type" evidence="10">
    <location>
        <begin position="574"/>
        <end position="601"/>
    </location>
</feature>
<feature type="domain" description="C2H2-type" evidence="10">
    <location>
        <begin position="1531"/>
        <end position="1558"/>
    </location>
</feature>
<dbReference type="InterPro" id="IPR050758">
    <property type="entry name" value="Znf_C2H2-type"/>
</dbReference>
<feature type="domain" description="C2H2-type" evidence="10">
    <location>
        <begin position="490"/>
        <end position="517"/>
    </location>
</feature>
<organism evidence="13 14">
    <name type="scientific">Pogona vitticeps</name>
    <name type="common">central bearded dragon</name>
    <dbReference type="NCBI Taxonomy" id="103695"/>
    <lineage>
        <taxon>Eukaryota</taxon>
        <taxon>Metazoa</taxon>
        <taxon>Chordata</taxon>
        <taxon>Craniata</taxon>
        <taxon>Vertebrata</taxon>
        <taxon>Euteleostomi</taxon>
        <taxon>Lepidosauria</taxon>
        <taxon>Squamata</taxon>
        <taxon>Bifurcata</taxon>
        <taxon>Unidentata</taxon>
        <taxon>Episquamata</taxon>
        <taxon>Toxicofera</taxon>
        <taxon>Iguania</taxon>
        <taxon>Acrodonta</taxon>
        <taxon>Agamidae</taxon>
        <taxon>Amphibolurinae</taxon>
        <taxon>Pogona</taxon>
    </lineage>
</organism>
<feature type="domain" description="C2H2-type" evidence="10">
    <location>
        <begin position="1419"/>
        <end position="1446"/>
    </location>
</feature>
<evidence type="ECO:0000256" key="7">
    <source>
        <dbReference type="ARBA" id="ARBA00023242"/>
    </source>
</evidence>
<evidence type="ECO:0000256" key="4">
    <source>
        <dbReference type="ARBA" id="ARBA00022833"/>
    </source>
</evidence>
<feature type="domain" description="C2H2-type" evidence="10">
    <location>
        <begin position="1755"/>
        <end position="1782"/>
    </location>
</feature>
<feature type="domain" description="C2H2-type" evidence="10">
    <location>
        <begin position="742"/>
        <end position="769"/>
    </location>
</feature>
<dbReference type="Pfam" id="PF01352">
    <property type="entry name" value="KRAB"/>
    <property type="match status" value="2"/>
</dbReference>
<gene>
    <name evidence="14" type="primary">LOC110070170</name>
</gene>
<dbReference type="SUPFAM" id="SSF47353">
    <property type="entry name" value="Retrovirus capsid dimerization domain-like"/>
    <property type="match status" value="2"/>
</dbReference>
<feature type="domain" description="C2H2-type" evidence="10">
    <location>
        <begin position="1391"/>
        <end position="1418"/>
    </location>
</feature>
<dbReference type="Proteomes" id="UP001652642">
    <property type="component" value="Chromosome 2"/>
</dbReference>
<evidence type="ECO:0000259" key="11">
    <source>
        <dbReference type="PROSITE" id="PS50804"/>
    </source>
</evidence>
<feature type="region of interest" description="Disordered" evidence="9">
    <location>
        <begin position="1775"/>
        <end position="1810"/>
    </location>
</feature>
<evidence type="ECO:0000259" key="10">
    <source>
        <dbReference type="PROSITE" id="PS50157"/>
    </source>
</evidence>
<keyword evidence="3 8" id="KW-0863">Zinc-finger</keyword>
<dbReference type="PANTHER" id="PTHR23234:SF10">
    <property type="entry name" value="RIKEN CDNA 6720489N17 GENE-RELATED"/>
    <property type="match status" value="1"/>
</dbReference>
<feature type="domain" description="C2H2-type" evidence="10">
    <location>
        <begin position="798"/>
        <end position="825"/>
    </location>
</feature>
<evidence type="ECO:0000256" key="9">
    <source>
        <dbReference type="SAM" id="MobiDB-lite"/>
    </source>
</evidence>
<feature type="domain" description="C2H2-type" evidence="10">
    <location>
        <begin position="1284"/>
        <end position="1306"/>
    </location>
</feature>
<feature type="domain" description="C2H2-type" evidence="10">
    <location>
        <begin position="1307"/>
        <end position="1334"/>
    </location>
</feature>
<dbReference type="SUPFAM" id="SSF57667">
    <property type="entry name" value="beta-beta-alpha zinc fingers"/>
    <property type="match status" value="18"/>
</dbReference>
<dbReference type="SMART" id="SM00349">
    <property type="entry name" value="KRAB"/>
    <property type="match status" value="2"/>
</dbReference>
<feature type="domain" description="C2H2-type" evidence="10">
    <location>
        <begin position="319"/>
        <end position="346"/>
    </location>
</feature>
<evidence type="ECO:0000256" key="2">
    <source>
        <dbReference type="ARBA" id="ARBA00022737"/>
    </source>
</evidence>
<feature type="domain" description="C2H2-type" evidence="10">
    <location>
        <begin position="1615"/>
        <end position="1642"/>
    </location>
</feature>
<dbReference type="InterPro" id="IPR013087">
    <property type="entry name" value="Znf_C2H2_type"/>
</dbReference>
<keyword evidence="5" id="KW-0805">Transcription regulation</keyword>
<reference evidence="14" key="2">
    <citation type="submission" date="2025-08" db="UniProtKB">
        <authorList>
            <consortium name="RefSeq"/>
        </authorList>
    </citation>
    <scope>IDENTIFICATION</scope>
</reference>
<evidence type="ECO:0000256" key="6">
    <source>
        <dbReference type="ARBA" id="ARBA00023163"/>
    </source>
</evidence>
<dbReference type="PROSITE" id="PS50157">
    <property type="entry name" value="ZINC_FINGER_C2H2_2"/>
    <property type="match status" value="33"/>
</dbReference>
<dbReference type="Gene3D" id="3.30.160.60">
    <property type="entry name" value="Classic Zinc Finger"/>
    <property type="match status" value="31"/>
</dbReference>
<dbReference type="PROSITE" id="PS50805">
    <property type="entry name" value="KRAB"/>
    <property type="match status" value="2"/>
</dbReference>
<dbReference type="CDD" id="cd07765">
    <property type="entry name" value="KRAB_A-box"/>
    <property type="match status" value="2"/>
</dbReference>
<dbReference type="Pfam" id="PF00096">
    <property type="entry name" value="zf-C2H2"/>
    <property type="match status" value="27"/>
</dbReference>
<keyword evidence="1" id="KW-0479">Metal-binding</keyword>
<dbReference type="PANTHER" id="PTHR23234">
    <property type="entry name" value="ZNF44 PROTEIN"/>
    <property type="match status" value="1"/>
</dbReference>
<dbReference type="Gene3D" id="1.10.4020.10">
    <property type="entry name" value="DNA breaking-rejoining enzymes"/>
    <property type="match status" value="2"/>
</dbReference>
<feature type="domain" description="C2H2-type" evidence="10">
    <location>
        <begin position="432"/>
        <end position="461"/>
    </location>
</feature>